<reference evidence="2" key="1">
    <citation type="submission" date="2018-10" db="EMBL/GenBank/DDBJ databases">
        <title>Effector identification in a new, highly contiguous assembly of the strawberry crown rot pathogen Phytophthora cactorum.</title>
        <authorList>
            <person name="Armitage A.D."/>
            <person name="Nellist C.F."/>
            <person name="Bates H."/>
            <person name="Vickerstaff R.J."/>
            <person name="Harrison R.J."/>
        </authorList>
    </citation>
    <scope>NUCLEOTIDE SEQUENCE</scope>
    <source>
        <strain evidence="2">4040</strain>
    </source>
</reference>
<proteinExistence type="predicted"/>
<gene>
    <name evidence="2" type="ORF">PC117_g2344</name>
</gene>
<evidence type="ECO:0000256" key="1">
    <source>
        <dbReference type="SAM" id="SignalP"/>
    </source>
</evidence>
<feature type="chain" id="PRO_5035723249" description="Secreted protein" evidence="1">
    <location>
        <begin position="20"/>
        <end position="140"/>
    </location>
</feature>
<evidence type="ECO:0000313" key="2">
    <source>
        <dbReference type="EMBL" id="KAG2953006.1"/>
    </source>
</evidence>
<sequence>MFTLQLLTALRFTLPSTSADYGATAQRIPPATLTTTRVRVPTITVRLLLTSQAPTQRYVLALQLVQSTDMTITLPRIHGILPFERDDPAPLLDRAGSVRHIVQLILTHDDTLVVPPVSRTGRGAHHRDDAVPPHQRFLVR</sequence>
<dbReference type="EMBL" id="RCMK01000030">
    <property type="protein sequence ID" value="KAG2953006.1"/>
    <property type="molecule type" value="Genomic_DNA"/>
</dbReference>
<name>A0A8T1EDX1_9STRA</name>
<protein>
    <recommendedName>
        <fullName evidence="4">Secreted protein</fullName>
    </recommendedName>
</protein>
<feature type="signal peptide" evidence="1">
    <location>
        <begin position="1"/>
        <end position="19"/>
    </location>
</feature>
<keyword evidence="1" id="KW-0732">Signal</keyword>
<evidence type="ECO:0008006" key="4">
    <source>
        <dbReference type="Google" id="ProtNLM"/>
    </source>
</evidence>
<accession>A0A8T1EDX1</accession>
<comment type="caution">
    <text evidence="2">The sequence shown here is derived from an EMBL/GenBank/DDBJ whole genome shotgun (WGS) entry which is preliminary data.</text>
</comment>
<organism evidence="2 3">
    <name type="scientific">Phytophthora cactorum</name>
    <dbReference type="NCBI Taxonomy" id="29920"/>
    <lineage>
        <taxon>Eukaryota</taxon>
        <taxon>Sar</taxon>
        <taxon>Stramenopiles</taxon>
        <taxon>Oomycota</taxon>
        <taxon>Peronosporomycetes</taxon>
        <taxon>Peronosporales</taxon>
        <taxon>Peronosporaceae</taxon>
        <taxon>Phytophthora</taxon>
    </lineage>
</organism>
<dbReference type="AlphaFoldDB" id="A0A8T1EDX1"/>
<evidence type="ECO:0000313" key="3">
    <source>
        <dbReference type="Proteomes" id="UP000736787"/>
    </source>
</evidence>
<dbReference type="Proteomes" id="UP000736787">
    <property type="component" value="Unassembled WGS sequence"/>
</dbReference>